<dbReference type="PANTHER" id="PTHR42788">
    <property type="entry name" value="TAURINE IMPORT ATP-BINDING PROTEIN-RELATED"/>
    <property type="match status" value="1"/>
</dbReference>
<dbReference type="EMBL" id="VCQV01000027">
    <property type="protein sequence ID" value="TWP34495.1"/>
    <property type="molecule type" value="Genomic_DNA"/>
</dbReference>
<keyword evidence="1" id="KW-0813">Transport</keyword>
<name>A0A563DWB8_9MICO</name>
<evidence type="ECO:0000259" key="4">
    <source>
        <dbReference type="PROSITE" id="PS50893"/>
    </source>
</evidence>
<dbReference type="CDD" id="cd03293">
    <property type="entry name" value="ABC_NrtD_SsuB_transporters"/>
    <property type="match status" value="1"/>
</dbReference>
<reference evidence="5 6" key="1">
    <citation type="submission" date="2019-05" db="EMBL/GenBank/DDBJ databases">
        <authorList>
            <person name="Lee S.D."/>
        </authorList>
    </citation>
    <scope>NUCLEOTIDE SEQUENCE [LARGE SCALE GENOMIC DNA]</scope>
    <source>
        <strain evidence="5 6">C5-26</strain>
    </source>
</reference>
<dbReference type="InterPro" id="IPR027417">
    <property type="entry name" value="P-loop_NTPase"/>
</dbReference>
<dbReference type="Proteomes" id="UP000320244">
    <property type="component" value="Unassembled WGS sequence"/>
</dbReference>
<keyword evidence="2" id="KW-0547">Nucleotide-binding</keyword>
<dbReference type="SMART" id="SM00382">
    <property type="entry name" value="AAA"/>
    <property type="match status" value="1"/>
</dbReference>
<evidence type="ECO:0000256" key="1">
    <source>
        <dbReference type="ARBA" id="ARBA00022448"/>
    </source>
</evidence>
<dbReference type="Gene3D" id="3.40.50.300">
    <property type="entry name" value="P-loop containing nucleotide triphosphate hydrolases"/>
    <property type="match status" value="1"/>
</dbReference>
<dbReference type="InterPro" id="IPR050166">
    <property type="entry name" value="ABC_transporter_ATP-bind"/>
</dbReference>
<sequence>MALDIRGVSKHFRHKGKNTLALDNVDLHVQPGEFICLLGPSGCGKSTLLNIVAGFMKADSGTILSQGTPVTKPGADRCVLFQQPTLYSWMTTKQNVMFGPKMTGMDKTAASERAAELLDIVGLGAFQNHYPHQLSGGMRHRVAYARALINKPNILLLDEPFAALDAITRVSMQNFLLELWQQERTTILFVTHDVEEACLLADRVCVMSARPGRVHAISTVDIPRPRTQATVESQVFIENRRALRTTLEETLGQQEAVVQ</sequence>
<evidence type="ECO:0000313" key="5">
    <source>
        <dbReference type="EMBL" id="TWP34495.1"/>
    </source>
</evidence>
<dbReference type="SUPFAM" id="SSF52540">
    <property type="entry name" value="P-loop containing nucleoside triphosphate hydrolases"/>
    <property type="match status" value="1"/>
</dbReference>
<evidence type="ECO:0000313" key="6">
    <source>
        <dbReference type="Proteomes" id="UP000320244"/>
    </source>
</evidence>
<organism evidence="5 6">
    <name type="scientific">Leekyejoonella antrihumi</name>
    <dbReference type="NCBI Taxonomy" id="1660198"/>
    <lineage>
        <taxon>Bacteria</taxon>
        <taxon>Bacillati</taxon>
        <taxon>Actinomycetota</taxon>
        <taxon>Actinomycetes</taxon>
        <taxon>Micrococcales</taxon>
        <taxon>Dermacoccaceae</taxon>
        <taxon>Leekyejoonella</taxon>
    </lineage>
</organism>
<dbReference type="InterPro" id="IPR003439">
    <property type="entry name" value="ABC_transporter-like_ATP-bd"/>
</dbReference>
<keyword evidence="6" id="KW-1185">Reference proteome</keyword>
<dbReference type="InterPro" id="IPR003593">
    <property type="entry name" value="AAA+_ATPase"/>
</dbReference>
<dbReference type="Pfam" id="PF00005">
    <property type="entry name" value="ABC_tran"/>
    <property type="match status" value="1"/>
</dbReference>
<keyword evidence="3 5" id="KW-0067">ATP-binding</keyword>
<reference evidence="5 6" key="2">
    <citation type="submission" date="2019-08" db="EMBL/GenBank/DDBJ databases">
        <title>Jejuicoccus antrihumi gen. nov., sp. nov., a new member of the family Dermacoccaceae isolated from a cave.</title>
        <authorList>
            <person name="Schumann P."/>
            <person name="Kim I.S."/>
        </authorList>
    </citation>
    <scope>NUCLEOTIDE SEQUENCE [LARGE SCALE GENOMIC DNA]</scope>
    <source>
        <strain evidence="5 6">C5-26</strain>
    </source>
</reference>
<protein>
    <submittedName>
        <fullName evidence="5">ABC transporter ATP-binding protein</fullName>
    </submittedName>
</protein>
<dbReference type="AlphaFoldDB" id="A0A563DWB8"/>
<gene>
    <name evidence="5" type="ORF">FGL98_17175</name>
</gene>
<proteinExistence type="predicted"/>
<dbReference type="PROSITE" id="PS50893">
    <property type="entry name" value="ABC_TRANSPORTER_2"/>
    <property type="match status" value="1"/>
</dbReference>
<accession>A0A563DWB8</accession>
<dbReference type="OrthoDB" id="8773773at2"/>
<comment type="caution">
    <text evidence="5">The sequence shown here is derived from an EMBL/GenBank/DDBJ whole genome shotgun (WGS) entry which is preliminary data.</text>
</comment>
<dbReference type="GO" id="GO:0016887">
    <property type="term" value="F:ATP hydrolysis activity"/>
    <property type="evidence" value="ECO:0007669"/>
    <property type="project" value="InterPro"/>
</dbReference>
<evidence type="ECO:0000256" key="2">
    <source>
        <dbReference type="ARBA" id="ARBA00022741"/>
    </source>
</evidence>
<feature type="domain" description="ABC transporter" evidence="4">
    <location>
        <begin position="3"/>
        <end position="234"/>
    </location>
</feature>
<dbReference type="PANTHER" id="PTHR42788:SF13">
    <property type="entry name" value="ALIPHATIC SULFONATES IMPORT ATP-BINDING PROTEIN SSUB"/>
    <property type="match status" value="1"/>
</dbReference>
<dbReference type="GO" id="GO:0005524">
    <property type="term" value="F:ATP binding"/>
    <property type="evidence" value="ECO:0007669"/>
    <property type="project" value="UniProtKB-KW"/>
</dbReference>
<evidence type="ECO:0000256" key="3">
    <source>
        <dbReference type="ARBA" id="ARBA00022840"/>
    </source>
</evidence>